<dbReference type="PROSITE" id="PS00513">
    <property type="entry name" value="ADENYLOSUCCIN_SYN_2"/>
    <property type="match status" value="1"/>
</dbReference>
<keyword evidence="9" id="KW-0150">Chloroplast</keyword>
<feature type="binding site" evidence="9">
    <location>
        <begin position="343"/>
        <end position="349"/>
    </location>
    <ligand>
        <name>substrate</name>
    </ligand>
</feature>
<dbReference type="GO" id="GO:0004019">
    <property type="term" value="F:adenylosuccinate synthase activity"/>
    <property type="evidence" value="ECO:0007669"/>
    <property type="project" value="UniProtKB-UniRule"/>
</dbReference>
<evidence type="ECO:0000256" key="8">
    <source>
        <dbReference type="ARBA" id="ARBA00050432"/>
    </source>
</evidence>
<evidence type="ECO:0000256" key="11">
    <source>
        <dbReference type="RuleBase" id="RU000520"/>
    </source>
</evidence>
<keyword evidence="14" id="KW-1185">Reference proteome</keyword>
<comment type="similarity">
    <text evidence="9 11">Belongs to the adenylosuccinate synthetase family.</text>
</comment>
<name>A0A2V0P2K6_9CHLO</name>
<dbReference type="GO" id="GO:0046040">
    <property type="term" value="P:IMP metabolic process"/>
    <property type="evidence" value="ECO:0007669"/>
    <property type="project" value="TreeGrafter"/>
</dbReference>
<feature type="active site" description="Proton acceptor" evidence="9">
    <location>
        <position position="60"/>
    </location>
</feature>
<dbReference type="InterPro" id="IPR042109">
    <property type="entry name" value="Adenylosuccinate_synth_dom1"/>
</dbReference>
<feature type="active site" description="Proton donor" evidence="9">
    <location>
        <position position="88"/>
    </location>
</feature>
<feature type="region of interest" description="Disordered" evidence="12">
    <location>
        <begin position="1"/>
        <end position="28"/>
    </location>
</feature>
<dbReference type="PROSITE" id="PS01266">
    <property type="entry name" value="ADENYLOSUCCIN_SYN_1"/>
    <property type="match status" value="1"/>
</dbReference>
<protein>
    <recommendedName>
        <fullName evidence="9">Adenylosuccinate synthetase, chloroplastic</fullName>
        <shortName evidence="9">AMPSase</shortName>
        <shortName evidence="9">AdSS</shortName>
        <ecNumber evidence="9">6.3.4.4</ecNumber>
    </recommendedName>
    <alternativeName>
        <fullName evidence="9">IMP--aspartate ligase</fullName>
    </alternativeName>
</protein>
<dbReference type="GO" id="GO:0005525">
    <property type="term" value="F:GTP binding"/>
    <property type="evidence" value="ECO:0007669"/>
    <property type="project" value="UniProtKB-UniRule"/>
</dbReference>
<dbReference type="InterPro" id="IPR033128">
    <property type="entry name" value="Adenylosuccin_syn_Lys_AS"/>
</dbReference>
<feature type="binding site" evidence="9">
    <location>
        <position position="191"/>
    </location>
    <ligand>
        <name>IMP</name>
        <dbReference type="ChEBI" id="CHEBI:58053"/>
        <note>ligand shared between dimeric partners</note>
    </ligand>
</feature>
<evidence type="ECO:0000256" key="7">
    <source>
        <dbReference type="ARBA" id="ARBA00023134"/>
    </source>
</evidence>
<dbReference type="FunFam" id="3.90.170.10:FF:000001">
    <property type="entry name" value="Adenylosuccinate synthetase"/>
    <property type="match status" value="1"/>
</dbReference>
<comment type="caution">
    <text evidence="13">The sequence shown here is derived from an EMBL/GenBank/DDBJ whole genome shotgun (WGS) entry which is preliminary data.</text>
</comment>
<organism evidence="13 14">
    <name type="scientific">Raphidocelis subcapitata</name>
    <dbReference type="NCBI Taxonomy" id="307507"/>
    <lineage>
        <taxon>Eukaryota</taxon>
        <taxon>Viridiplantae</taxon>
        <taxon>Chlorophyta</taxon>
        <taxon>core chlorophytes</taxon>
        <taxon>Chlorophyceae</taxon>
        <taxon>CS clade</taxon>
        <taxon>Sphaeropleales</taxon>
        <taxon>Selenastraceae</taxon>
        <taxon>Raphidocelis</taxon>
    </lineage>
</organism>
<feature type="active site" evidence="10">
    <location>
        <position position="188"/>
    </location>
</feature>
<dbReference type="Gene3D" id="1.10.300.10">
    <property type="entry name" value="Adenylosuccinate Synthetase, subunit A, domain 2"/>
    <property type="match status" value="1"/>
</dbReference>
<feature type="binding site" evidence="9">
    <location>
        <begin position="59"/>
        <end position="65"/>
    </location>
    <ligand>
        <name>GTP</name>
        <dbReference type="ChEBI" id="CHEBI:37565"/>
    </ligand>
</feature>
<comment type="subcellular location">
    <subcellularLocation>
        <location evidence="9">Plastid</location>
        <location evidence="9">Chloroplast</location>
    </subcellularLocation>
</comment>
<dbReference type="PANTHER" id="PTHR11846">
    <property type="entry name" value="ADENYLOSUCCINATE SYNTHETASE"/>
    <property type="match status" value="1"/>
</dbReference>
<sequence length="474" mass="51492">MQAGRVQMQRAQRPAAAAPRPCAHPPAARRRRTVACRASQQPAERFPAQVCVVLGTQWGDEGKGKLVDILAQQYDVVARAQGGANAGHTIYDDKGTKYALHLVPSGVLNKGATNVIGHGVVVHVPALFEEMAELESKGVELGGRLLVSDRAHLLFDLHKEVDGAREAELAGNKIGTTKRGIGPAYASKATRNGLRVCDLRDWESFTKKLRTLAADAKARFPDLPYDEERDIADYKSYAEKLLPFVTDTIEYVNNAYDSGRRILIEGANATMLDVDFGTYPFVTSSNPSIGGIVTGLGLAPGKFDAIIGVAKAYTTRVGAGPYPTEIFGDLGEKIREIGREYGTTTGRPRRVGWLDMVALNYATKLNGFTHLNLTKLDVLSELKEIKVAVAYKHAGKRYTSSMPPDIPTLEAVEVEYETLPGWGTDISNVRTWEGLPAAARAYVERVEQLAGVEVRWIGVGPGRDAVVTKPVRKA</sequence>
<feature type="binding site" evidence="9">
    <location>
        <begin position="85"/>
        <end position="88"/>
    </location>
    <ligand>
        <name>IMP</name>
        <dbReference type="ChEBI" id="CHEBI:58053"/>
    </ligand>
</feature>
<keyword evidence="9" id="KW-0934">Plastid</keyword>
<evidence type="ECO:0000256" key="10">
    <source>
        <dbReference type="PROSITE-ProRule" id="PRU10134"/>
    </source>
</evidence>
<dbReference type="PANTHER" id="PTHR11846:SF0">
    <property type="entry name" value="ADENYLOSUCCINATE SYNTHETASE"/>
    <property type="match status" value="1"/>
</dbReference>
<evidence type="ECO:0000256" key="6">
    <source>
        <dbReference type="ARBA" id="ARBA00022842"/>
    </source>
</evidence>
<dbReference type="Gene3D" id="3.90.170.10">
    <property type="entry name" value="Adenylosuccinate Synthetase, subunit A, domain 3"/>
    <property type="match status" value="1"/>
</dbReference>
<dbReference type="EC" id="6.3.4.4" evidence="9"/>
<dbReference type="EMBL" id="BDRX01000023">
    <property type="protein sequence ID" value="GBF91315.1"/>
    <property type="molecule type" value="Genomic_DNA"/>
</dbReference>
<evidence type="ECO:0000313" key="13">
    <source>
        <dbReference type="EMBL" id="GBF91315.1"/>
    </source>
</evidence>
<dbReference type="InParanoid" id="A0A2V0P2K6"/>
<comment type="subunit">
    <text evidence="1 9">Homodimer.</text>
</comment>
<comment type="function">
    <text evidence="9">Plays an important role in the de novo pathway and in the salvage pathway of purine nucleotide biosynthesis. Catalyzes the first commited step in the biosynthesis of AMP from IMP.</text>
</comment>
<keyword evidence="7 9" id="KW-0342">GTP-binding</keyword>
<evidence type="ECO:0000256" key="12">
    <source>
        <dbReference type="SAM" id="MobiDB-lite"/>
    </source>
</evidence>
<feature type="binding site" evidence="9">
    <location>
        <begin position="375"/>
        <end position="377"/>
    </location>
    <ligand>
        <name>GTP</name>
        <dbReference type="ChEBI" id="CHEBI:37565"/>
    </ligand>
</feature>
<dbReference type="Proteomes" id="UP000247498">
    <property type="component" value="Unassembled WGS sequence"/>
</dbReference>
<dbReference type="InterPro" id="IPR018220">
    <property type="entry name" value="Adenylosuccin_syn_GTP-bd"/>
</dbReference>
<comment type="function">
    <text evidence="11">Plays an important role in the de novo pathway of purine nucleotide biosynthesis.</text>
</comment>
<dbReference type="GO" id="GO:0000287">
    <property type="term" value="F:magnesium ion binding"/>
    <property type="evidence" value="ECO:0007669"/>
    <property type="project" value="UniProtKB-UniRule"/>
</dbReference>
<dbReference type="FunCoup" id="A0A2V0P2K6">
    <property type="interactions" value="1790"/>
</dbReference>
<dbReference type="HAMAP" id="MF_00011">
    <property type="entry name" value="Adenylosucc_synth"/>
    <property type="match status" value="1"/>
</dbReference>
<keyword evidence="4 9" id="KW-0547">Nucleotide-binding</keyword>
<proteinExistence type="inferred from homology"/>
<comment type="catalytic activity">
    <reaction evidence="8 9 11">
        <text>IMP + L-aspartate + GTP = N(6)-(1,2-dicarboxyethyl)-AMP + GDP + phosphate + 2 H(+)</text>
        <dbReference type="Rhea" id="RHEA:15753"/>
        <dbReference type="ChEBI" id="CHEBI:15378"/>
        <dbReference type="ChEBI" id="CHEBI:29991"/>
        <dbReference type="ChEBI" id="CHEBI:37565"/>
        <dbReference type="ChEBI" id="CHEBI:43474"/>
        <dbReference type="ChEBI" id="CHEBI:57567"/>
        <dbReference type="ChEBI" id="CHEBI:58053"/>
        <dbReference type="ChEBI" id="CHEBI:58189"/>
        <dbReference type="EC" id="6.3.4.4"/>
    </reaction>
</comment>
<dbReference type="AlphaFoldDB" id="A0A2V0P2K6"/>
<dbReference type="GO" id="GO:0009507">
    <property type="term" value="C:chloroplast"/>
    <property type="evidence" value="ECO:0007669"/>
    <property type="project" value="UniProtKB-SubCell"/>
</dbReference>
<feature type="binding site" evidence="9">
    <location>
        <position position="347"/>
    </location>
    <ligand>
        <name>IMP</name>
        <dbReference type="ChEBI" id="CHEBI:58053"/>
    </ligand>
</feature>
<reference evidence="13 14" key="1">
    <citation type="journal article" date="2018" name="Sci. Rep.">
        <title>Raphidocelis subcapitata (=Pseudokirchneriella subcapitata) provides an insight into genome evolution and environmental adaptations in the Sphaeropleales.</title>
        <authorList>
            <person name="Suzuki S."/>
            <person name="Yamaguchi H."/>
            <person name="Nakajima N."/>
            <person name="Kawachi M."/>
        </authorList>
    </citation>
    <scope>NUCLEOTIDE SEQUENCE [LARGE SCALE GENOMIC DNA]</scope>
    <source>
        <strain evidence="13 14">NIES-35</strain>
    </source>
</reference>
<feature type="binding site" evidence="9">
    <location>
        <begin position="87"/>
        <end position="89"/>
    </location>
    <ligand>
        <name>GTP</name>
        <dbReference type="ChEBI" id="CHEBI:37565"/>
    </ligand>
</feature>
<dbReference type="InterPro" id="IPR042110">
    <property type="entry name" value="Adenylosuccinate_synth_dom2"/>
</dbReference>
<feature type="binding site" evidence="9">
    <location>
        <begin position="60"/>
        <end position="63"/>
    </location>
    <ligand>
        <name>IMP</name>
        <dbReference type="ChEBI" id="CHEBI:58053"/>
    </ligand>
</feature>
<feature type="binding site" evidence="9">
    <location>
        <position position="349"/>
    </location>
    <ligand>
        <name>GTP</name>
        <dbReference type="ChEBI" id="CHEBI:37565"/>
    </ligand>
</feature>
<evidence type="ECO:0000256" key="9">
    <source>
        <dbReference type="HAMAP-Rule" id="MF_03125"/>
    </source>
</evidence>
<dbReference type="Pfam" id="PF00709">
    <property type="entry name" value="Adenylsucc_synt"/>
    <property type="match status" value="1"/>
</dbReference>
<dbReference type="InterPro" id="IPR027417">
    <property type="entry name" value="P-loop_NTPase"/>
</dbReference>
<evidence type="ECO:0000256" key="1">
    <source>
        <dbReference type="ARBA" id="ARBA00011738"/>
    </source>
</evidence>
<dbReference type="NCBIfam" id="NF002223">
    <property type="entry name" value="PRK01117.1"/>
    <property type="match status" value="1"/>
</dbReference>
<dbReference type="STRING" id="307507.A0A2V0P2K6"/>
<dbReference type="UniPathway" id="UPA00075">
    <property type="reaction ID" value="UER00335"/>
</dbReference>
<gene>
    <name evidence="9" type="primary">PURA</name>
    <name evidence="13" type="ORF">Rsub_03635</name>
</gene>
<dbReference type="GO" id="GO:0044208">
    <property type="term" value="P:'de novo' AMP biosynthetic process"/>
    <property type="evidence" value="ECO:0007669"/>
    <property type="project" value="UniProtKB-UniRule"/>
</dbReference>
<feature type="binding site" evidence="9">
    <location>
        <position position="268"/>
    </location>
    <ligand>
        <name>IMP</name>
        <dbReference type="ChEBI" id="CHEBI:58053"/>
    </ligand>
</feature>
<evidence type="ECO:0000256" key="3">
    <source>
        <dbReference type="ARBA" id="ARBA00022723"/>
    </source>
</evidence>
<dbReference type="SMART" id="SM00788">
    <property type="entry name" value="Adenylsucc_synt"/>
    <property type="match status" value="1"/>
</dbReference>
<keyword evidence="6 9" id="KW-0460">Magnesium</keyword>
<comment type="cofactor">
    <cofactor evidence="9">
        <name>Mg(2+)</name>
        <dbReference type="ChEBI" id="CHEBI:18420"/>
    </cofactor>
    <text evidence="9">Binds 1 Mg(2+) ion per subunit.</text>
</comment>
<dbReference type="Gene3D" id="3.40.440.10">
    <property type="entry name" value="Adenylosuccinate Synthetase, subunit A, domain 1"/>
    <property type="match status" value="1"/>
</dbReference>
<dbReference type="InterPro" id="IPR042111">
    <property type="entry name" value="Adenylosuccinate_synth_dom3"/>
</dbReference>
<feature type="binding site" evidence="9">
    <location>
        <position position="283"/>
    </location>
    <ligand>
        <name>IMP</name>
        <dbReference type="ChEBI" id="CHEBI:58053"/>
    </ligand>
</feature>
<dbReference type="OrthoDB" id="10265645at2759"/>
<keyword evidence="3 9" id="KW-0479">Metal-binding</keyword>
<dbReference type="CDD" id="cd03108">
    <property type="entry name" value="AdSS"/>
    <property type="match status" value="1"/>
</dbReference>
<evidence type="ECO:0000256" key="5">
    <source>
        <dbReference type="ARBA" id="ARBA00022755"/>
    </source>
</evidence>
<accession>A0A2V0P2K6</accession>
<dbReference type="NCBIfam" id="TIGR00184">
    <property type="entry name" value="purA"/>
    <property type="match status" value="1"/>
</dbReference>
<evidence type="ECO:0000313" key="14">
    <source>
        <dbReference type="Proteomes" id="UP000247498"/>
    </source>
</evidence>
<dbReference type="InterPro" id="IPR001114">
    <property type="entry name" value="Adenylosuccinate_synthetase"/>
</dbReference>
<keyword evidence="5 9" id="KW-0658">Purine biosynthesis</keyword>
<evidence type="ECO:0000256" key="4">
    <source>
        <dbReference type="ARBA" id="ARBA00022741"/>
    </source>
</evidence>
<evidence type="ECO:0000256" key="2">
    <source>
        <dbReference type="ARBA" id="ARBA00022598"/>
    </source>
</evidence>
<dbReference type="FunFam" id="1.10.300.10:FF:000002">
    <property type="entry name" value="Adenylosuccinate synthetase, chloroplastic"/>
    <property type="match status" value="1"/>
</dbReference>
<dbReference type="SUPFAM" id="SSF52540">
    <property type="entry name" value="P-loop containing nucleoside triphosphate hydrolases"/>
    <property type="match status" value="1"/>
</dbReference>
<comment type="pathway">
    <text evidence="9 11">Purine metabolism; AMP biosynthesis via de novo pathway; AMP from IMP: step 1/2.</text>
</comment>
<feature type="binding site" evidence="9">
    <location>
        <position position="177"/>
    </location>
    <ligand>
        <name>IMP</name>
        <dbReference type="ChEBI" id="CHEBI:58053"/>
    </ligand>
</feature>
<keyword evidence="2 9" id="KW-0436">Ligase</keyword>
<feature type="binding site" evidence="9">
    <location>
        <begin position="458"/>
        <end position="460"/>
    </location>
    <ligand>
        <name>GTP</name>
        <dbReference type="ChEBI" id="CHEBI:37565"/>
    </ligand>
</feature>
<feature type="binding site" evidence="9">
    <location>
        <position position="60"/>
    </location>
    <ligand>
        <name>Mg(2+)</name>
        <dbReference type="ChEBI" id="CHEBI:18420"/>
    </ligand>
</feature>
<feature type="binding site" evidence="9">
    <location>
        <position position="87"/>
    </location>
    <ligand>
        <name>Mg(2+)</name>
        <dbReference type="ChEBI" id="CHEBI:18420"/>
    </ligand>
</feature>
<feature type="compositionally biased region" description="Low complexity" evidence="12">
    <location>
        <begin position="10"/>
        <end position="21"/>
    </location>
</feature>